<dbReference type="InterPro" id="IPR057169">
    <property type="entry name" value="DUF7847"/>
</dbReference>
<gene>
    <name evidence="4" type="ORF">GCM10017586_01530</name>
</gene>
<evidence type="ECO:0000256" key="2">
    <source>
        <dbReference type="SAM" id="Phobius"/>
    </source>
</evidence>
<feature type="transmembrane region" description="Helical" evidence="2">
    <location>
        <begin position="176"/>
        <end position="207"/>
    </location>
</feature>
<dbReference type="PANTHER" id="PTHR33133">
    <property type="entry name" value="OS08G0107100 PROTEIN-RELATED"/>
    <property type="match status" value="1"/>
</dbReference>
<dbReference type="PANTHER" id="PTHR33133:SF1">
    <property type="entry name" value="EXPRESSED PROTEIN-RELATED"/>
    <property type="match status" value="1"/>
</dbReference>
<keyword evidence="2" id="KW-1133">Transmembrane helix</keyword>
<dbReference type="AlphaFoldDB" id="A0A9W6HDG7"/>
<keyword evidence="2" id="KW-0472">Membrane</keyword>
<protein>
    <recommendedName>
        <fullName evidence="3">DUF7847 domain-containing protein</fullName>
    </recommendedName>
</protein>
<organism evidence="4 5">
    <name type="scientific">Microbacterium imperiale</name>
    <dbReference type="NCBI Taxonomy" id="33884"/>
    <lineage>
        <taxon>Bacteria</taxon>
        <taxon>Bacillati</taxon>
        <taxon>Actinomycetota</taxon>
        <taxon>Actinomycetes</taxon>
        <taxon>Micrococcales</taxon>
        <taxon>Microbacteriaceae</taxon>
        <taxon>Microbacterium</taxon>
    </lineage>
</organism>
<feature type="transmembrane region" description="Helical" evidence="2">
    <location>
        <begin position="227"/>
        <end position="254"/>
    </location>
</feature>
<accession>A0A9W6HDG7</accession>
<evidence type="ECO:0000259" key="3">
    <source>
        <dbReference type="Pfam" id="PF25231"/>
    </source>
</evidence>
<feature type="transmembrane region" description="Helical" evidence="2">
    <location>
        <begin position="274"/>
        <end position="307"/>
    </location>
</feature>
<evidence type="ECO:0000313" key="4">
    <source>
        <dbReference type="EMBL" id="GLJ78471.1"/>
    </source>
</evidence>
<evidence type="ECO:0000313" key="5">
    <source>
        <dbReference type="Proteomes" id="UP001142317"/>
    </source>
</evidence>
<reference evidence="4" key="1">
    <citation type="journal article" date="2014" name="Int. J. Syst. Evol. Microbiol.">
        <title>Complete genome sequence of Corynebacterium casei LMG S-19264T (=DSM 44701T), isolated from a smear-ripened cheese.</title>
        <authorList>
            <consortium name="US DOE Joint Genome Institute (JGI-PGF)"/>
            <person name="Walter F."/>
            <person name="Albersmeier A."/>
            <person name="Kalinowski J."/>
            <person name="Ruckert C."/>
        </authorList>
    </citation>
    <scope>NUCLEOTIDE SEQUENCE</scope>
    <source>
        <strain evidence="4">VKM Ac-1447</strain>
    </source>
</reference>
<comment type="caution">
    <text evidence="4">The sequence shown here is derived from an EMBL/GenBank/DDBJ whole genome shotgun (WGS) entry which is preliminary data.</text>
</comment>
<feature type="transmembrane region" description="Helical" evidence="2">
    <location>
        <begin position="143"/>
        <end position="170"/>
    </location>
</feature>
<dbReference type="EMBL" id="BSEO01000001">
    <property type="protein sequence ID" value="GLJ78471.1"/>
    <property type="molecule type" value="Genomic_DNA"/>
</dbReference>
<keyword evidence="2" id="KW-0812">Transmembrane</keyword>
<feature type="compositionally biased region" description="Low complexity" evidence="1">
    <location>
        <begin position="417"/>
        <end position="430"/>
    </location>
</feature>
<feature type="domain" description="DUF7847" evidence="3">
    <location>
        <begin position="26"/>
        <end position="294"/>
    </location>
</feature>
<dbReference type="Proteomes" id="UP001142317">
    <property type="component" value="Unassembled WGS sequence"/>
</dbReference>
<dbReference type="Pfam" id="PF25231">
    <property type="entry name" value="DUF7847"/>
    <property type="match status" value="1"/>
</dbReference>
<feature type="transmembrane region" description="Helical" evidence="2">
    <location>
        <begin position="41"/>
        <end position="65"/>
    </location>
</feature>
<evidence type="ECO:0000256" key="1">
    <source>
        <dbReference type="SAM" id="MobiDB-lite"/>
    </source>
</evidence>
<feature type="region of interest" description="Disordered" evidence="1">
    <location>
        <begin position="371"/>
        <end position="430"/>
    </location>
</feature>
<proteinExistence type="predicted"/>
<keyword evidence="5" id="KW-1185">Reference proteome</keyword>
<dbReference type="RefSeq" id="WP_210005803.1">
    <property type="nucleotide sequence ID" value="NZ_BSEO01000001.1"/>
</dbReference>
<feature type="transmembrane region" description="Helical" evidence="2">
    <location>
        <begin position="85"/>
        <end position="110"/>
    </location>
</feature>
<reference evidence="4" key="2">
    <citation type="submission" date="2023-01" db="EMBL/GenBank/DDBJ databases">
        <authorList>
            <person name="Sun Q."/>
            <person name="Evtushenko L."/>
        </authorList>
    </citation>
    <scope>NUCLEOTIDE SEQUENCE</scope>
    <source>
        <strain evidence="4">VKM Ac-1447</strain>
    </source>
</reference>
<name>A0A9W6HDG7_9MICO</name>
<sequence length="430" mass="44395">MTAYPSWTPAPRPGIIPLHPLSFGVILGRSFSALRQNPRVLLGFALVVQTLAVLVTTAGVVAVGFATFGRLASLRPGTDEFETVLAGSIAISGVTALVLSLAAGALGVLVQGIVVSEVAQAVVAEKHTLGTLWARVKPVAWRLIGYTALVSLIVAVVLGVLATGIVLLALSVAPLAIVLTILLVLSAIPLSLWLSTKLLLVTSAIVLERATVFGAIARSWRLTRGRFWSTLGIIVIISLSFSVLAQVVSIPFSFVTMGLTSVITPTGDPEPGEIIALLAGTLLAQAFVTLIQTIAVIVQSTAGALVYVDCRMRHEGLDLDLSAYVDRRDAGERDLPDPYRQHIGRDLAARWQQPPAGGMPAGYPVPSGYPAAAPGGYGPPAPGAYAPPAAGGYGPPAPHSGDAGPSDQPATPPAAPPSATDWTAPGSQRP</sequence>